<evidence type="ECO:0000313" key="2">
    <source>
        <dbReference type="EMBL" id="MEK8073828.1"/>
    </source>
</evidence>
<name>A0ABU9D5S0_9NOCA</name>
<sequence length="282" mass="30606">MTNRTVPNRVRHSEERRRILDASTAGRLARNAPMARSIGHDHFGPTVDVVPCIWIGSRVYFYAAGRSQLGRSMLDSSVVLEFDAEDSVRGTVSTVVVHGIARAVPGERSEAIEQALPQPHSDEPPMHRLVEVTPTSVSGVELTCPRRNTHPESNAARRKATTMTDNETAQAPMTTVLASDSITVDIPTARGPRVFPVTTASIGAVVHAVMIAEYGPIGGVSPDGHTLGTAVRSRWPNARVFERRSTGERGADPRGYDTFYVELDASGRRTDADLDEVSALFR</sequence>
<organism evidence="2 3">
    <name type="scientific">Rhodococcus navarretei</name>
    <dbReference type="NCBI Taxonomy" id="3128981"/>
    <lineage>
        <taxon>Bacteria</taxon>
        <taxon>Bacillati</taxon>
        <taxon>Actinomycetota</taxon>
        <taxon>Actinomycetes</taxon>
        <taxon>Mycobacteriales</taxon>
        <taxon>Nocardiaceae</taxon>
        <taxon>Rhodococcus</taxon>
    </lineage>
</organism>
<accession>A0ABU9D5S0</accession>
<evidence type="ECO:0000256" key="1">
    <source>
        <dbReference type="SAM" id="MobiDB-lite"/>
    </source>
</evidence>
<reference evidence="2 3" key="1">
    <citation type="submission" date="2024-03" db="EMBL/GenBank/DDBJ databases">
        <title>Rhodococcus navarretei sp. nov. and Pseudarthrobacter quantumdoti sp. nov., two new species with the ability to biosynthesize Quantum Dots isolated from soil samples at Union Glacier, Antarctica.</title>
        <authorList>
            <person name="Vargas M."/>
        </authorList>
    </citation>
    <scope>NUCLEOTIDE SEQUENCE [LARGE SCALE GENOMIC DNA]</scope>
    <source>
        <strain evidence="2 3">EXRC-4A-4</strain>
    </source>
</reference>
<gene>
    <name evidence="2" type="ORF">AABD04_23530</name>
</gene>
<proteinExistence type="predicted"/>
<comment type="caution">
    <text evidence="2">The sequence shown here is derived from an EMBL/GenBank/DDBJ whole genome shotgun (WGS) entry which is preliminary data.</text>
</comment>
<dbReference type="Gene3D" id="2.30.110.10">
    <property type="entry name" value="Electron Transport, Fmn-binding Protein, Chain A"/>
    <property type="match status" value="1"/>
</dbReference>
<dbReference type="Proteomes" id="UP001456513">
    <property type="component" value="Unassembled WGS sequence"/>
</dbReference>
<dbReference type="InterPro" id="IPR012349">
    <property type="entry name" value="Split_barrel_FMN-bd"/>
</dbReference>
<dbReference type="SUPFAM" id="SSF50475">
    <property type="entry name" value="FMN-binding split barrel"/>
    <property type="match status" value="1"/>
</dbReference>
<dbReference type="EMBL" id="JBBPCN010000001">
    <property type="protein sequence ID" value="MEK8073828.1"/>
    <property type="molecule type" value="Genomic_DNA"/>
</dbReference>
<dbReference type="RefSeq" id="WP_341442699.1">
    <property type="nucleotide sequence ID" value="NZ_JBBPCN010000001.1"/>
</dbReference>
<keyword evidence="3" id="KW-1185">Reference proteome</keyword>
<evidence type="ECO:0000313" key="3">
    <source>
        <dbReference type="Proteomes" id="UP001456513"/>
    </source>
</evidence>
<protein>
    <submittedName>
        <fullName evidence="2">Uncharacterized protein</fullName>
    </submittedName>
</protein>
<feature type="region of interest" description="Disordered" evidence="1">
    <location>
        <begin position="145"/>
        <end position="165"/>
    </location>
</feature>